<accession>A0A0G4B2L9</accession>
<feature type="transmembrane region" description="Helical" evidence="1">
    <location>
        <begin position="124"/>
        <end position="143"/>
    </location>
</feature>
<keyword evidence="3" id="KW-0378">Hydrolase</keyword>
<dbReference type="SUPFAM" id="SSF48317">
    <property type="entry name" value="Acid phosphatase/Vanadium-dependent haloperoxidase"/>
    <property type="match status" value="1"/>
</dbReference>
<name>A0A0G4B2L9_9BACT</name>
<keyword evidence="1" id="KW-0812">Transmembrane</keyword>
<sequence>MDKIQSLDLKVLLKLNHIFANWGFLNKFLAEYLTYSLPLILIALWFWPENAKKVALRAGFSVILAWPILASTIGKLVNRDRPFNSGGVQELIFHRPTVSFPSDHAAALFAVAMSFYLSGYKKLSYAMFAIAAVTCFFRVATGIHWPTDILAGVVVGLLSAWIIKLLDEYLDVAYNWLINIAKKIRLA</sequence>
<feature type="transmembrane region" description="Helical" evidence="1">
    <location>
        <begin position="54"/>
        <end position="77"/>
    </location>
</feature>
<dbReference type="PANTHER" id="PTHR14969:SF13">
    <property type="entry name" value="AT30094P"/>
    <property type="match status" value="1"/>
</dbReference>
<reference evidence="3 4" key="1">
    <citation type="journal article" date="2015" name="Nature">
        <title>rRNA introns, odd ribosomes, and small enigmatic genomes across a large radiation of phyla.</title>
        <authorList>
            <person name="Brown C.T."/>
            <person name="Hug L.A."/>
            <person name="Thomas B.C."/>
            <person name="Sharon I."/>
            <person name="Castelle C.J."/>
            <person name="Singh A."/>
            <person name="Wilkins M.J."/>
            <person name="Williams K.H."/>
            <person name="Banfield J.F."/>
        </authorList>
    </citation>
    <scope>NUCLEOTIDE SEQUENCE [LARGE SCALE GENOMIC DNA]</scope>
</reference>
<dbReference type="AlphaFoldDB" id="A0A0G4B2L9"/>
<keyword evidence="1" id="KW-0472">Membrane</keyword>
<protein>
    <submittedName>
        <fullName evidence="3">Putative undecaprenyl-diphosphatase YbjG</fullName>
        <ecNumber evidence="3">3.6.1.27</ecNumber>
    </submittedName>
</protein>
<dbReference type="KEGG" id="bbgw:UT28_C0001G0315"/>
<feature type="transmembrane region" description="Helical" evidence="1">
    <location>
        <begin position="29"/>
        <end position="47"/>
    </location>
</feature>
<feature type="transmembrane region" description="Helical" evidence="1">
    <location>
        <begin position="149"/>
        <end position="166"/>
    </location>
</feature>
<dbReference type="SMART" id="SM00014">
    <property type="entry name" value="acidPPc"/>
    <property type="match status" value="1"/>
</dbReference>
<keyword evidence="1" id="KW-1133">Transmembrane helix</keyword>
<gene>
    <name evidence="3" type="primary">ybjG</name>
    <name evidence="3" type="ORF">UT28_C0001G0315</name>
</gene>
<organism evidence="3 4">
    <name type="scientific">Berkelbacteria bacterium GW2011_GWE1_39_12</name>
    <dbReference type="NCBI Taxonomy" id="1618337"/>
    <lineage>
        <taxon>Bacteria</taxon>
        <taxon>Candidatus Berkelbacteria</taxon>
    </lineage>
</organism>
<dbReference type="InterPro" id="IPR036938">
    <property type="entry name" value="PAP2/HPO_sf"/>
</dbReference>
<dbReference type="PANTHER" id="PTHR14969">
    <property type="entry name" value="SPHINGOSINE-1-PHOSPHATE PHOSPHOHYDROLASE"/>
    <property type="match status" value="1"/>
</dbReference>
<dbReference type="Gene3D" id="1.20.144.10">
    <property type="entry name" value="Phosphatidic acid phosphatase type 2/haloperoxidase"/>
    <property type="match status" value="1"/>
</dbReference>
<dbReference type="GO" id="GO:0050380">
    <property type="term" value="F:undecaprenyl-diphosphatase activity"/>
    <property type="evidence" value="ECO:0007669"/>
    <property type="project" value="UniProtKB-EC"/>
</dbReference>
<dbReference type="EC" id="3.6.1.27" evidence="3"/>
<feature type="domain" description="Phosphatidic acid phosphatase type 2/haloperoxidase" evidence="2">
    <location>
        <begin position="58"/>
        <end position="164"/>
    </location>
</feature>
<dbReference type="Proteomes" id="UP000035648">
    <property type="component" value="Chromosome"/>
</dbReference>
<evidence type="ECO:0000259" key="2">
    <source>
        <dbReference type="SMART" id="SM00014"/>
    </source>
</evidence>
<evidence type="ECO:0000313" key="4">
    <source>
        <dbReference type="Proteomes" id="UP000035648"/>
    </source>
</evidence>
<evidence type="ECO:0000313" key="3">
    <source>
        <dbReference type="EMBL" id="AKM82124.1"/>
    </source>
</evidence>
<proteinExistence type="predicted"/>
<dbReference type="Pfam" id="PF01569">
    <property type="entry name" value="PAP2"/>
    <property type="match status" value="1"/>
</dbReference>
<dbReference type="STRING" id="1618337.UT28_C0001G0315"/>
<dbReference type="EMBL" id="CP011213">
    <property type="protein sequence ID" value="AKM82124.1"/>
    <property type="molecule type" value="Genomic_DNA"/>
</dbReference>
<evidence type="ECO:0000256" key="1">
    <source>
        <dbReference type="SAM" id="Phobius"/>
    </source>
</evidence>
<dbReference type="InterPro" id="IPR000326">
    <property type="entry name" value="PAP2/HPO"/>
</dbReference>